<dbReference type="GO" id="GO:0003677">
    <property type="term" value="F:DNA binding"/>
    <property type="evidence" value="ECO:0007669"/>
    <property type="project" value="InterPro"/>
</dbReference>
<sequence>MLDDVLGLSAEEALAYRDLVAIASTSGEEMAARLSVSPADADRVLRALEVHGLVARSGNDSRRYVAEPPSIALGALLARRQDEVRLAELELGRLDEVYRNASEGRGPTDVIDVVRGADAVRQRFEQVQLGAREEVLAFVKPPVAVTSAQDNTAEDQAVARGVQYRIVLERSMLDADRTTIQQATDAARAGERVRVADAVPLKLVVIDRRLAYLPLASDPGRAAAGALLVHESGLLDALVALFEAVWERATPLVSSPDQVPEGMAKDLDEIDAQVLSLLLAGLTDQAVASHLDLSLRTVQRRVRYLMDLAGVETRVQLGWQAARRWE</sequence>
<dbReference type="PANTHER" id="PTHR34293:SF1">
    <property type="entry name" value="HTH-TYPE TRANSCRIPTIONAL REGULATOR TRMBL2"/>
    <property type="match status" value="1"/>
</dbReference>
<dbReference type="InterPro" id="IPR000792">
    <property type="entry name" value="Tscrpt_reg_LuxR_C"/>
</dbReference>
<dbReference type="SMART" id="SM00421">
    <property type="entry name" value="HTH_LUXR"/>
    <property type="match status" value="1"/>
</dbReference>
<organism evidence="2 3">
    <name type="scientific">Cellulomonas humilata</name>
    <dbReference type="NCBI Taxonomy" id="144055"/>
    <lineage>
        <taxon>Bacteria</taxon>
        <taxon>Bacillati</taxon>
        <taxon>Actinomycetota</taxon>
        <taxon>Actinomycetes</taxon>
        <taxon>Micrococcales</taxon>
        <taxon>Cellulomonadaceae</taxon>
        <taxon>Cellulomonas</taxon>
    </lineage>
</organism>
<dbReference type="SUPFAM" id="SSF46785">
    <property type="entry name" value="Winged helix' DNA-binding domain"/>
    <property type="match status" value="1"/>
</dbReference>
<gene>
    <name evidence="2" type="ORF">HP550_17085</name>
</gene>
<evidence type="ECO:0000259" key="1">
    <source>
        <dbReference type="SMART" id="SM00421"/>
    </source>
</evidence>
<dbReference type="InterPro" id="IPR036388">
    <property type="entry name" value="WH-like_DNA-bd_sf"/>
</dbReference>
<evidence type="ECO:0000313" key="3">
    <source>
        <dbReference type="Proteomes" id="UP000565724"/>
    </source>
</evidence>
<dbReference type="Pfam" id="PF01978">
    <property type="entry name" value="TrmB"/>
    <property type="match status" value="1"/>
</dbReference>
<dbReference type="Proteomes" id="UP000565724">
    <property type="component" value="Unassembled WGS sequence"/>
</dbReference>
<feature type="domain" description="HTH luxR-type" evidence="1">
    <location>
        <begin position="264"/>
        <end position="321"/>
    </location>
</feature>
<dbReference type="SUPFAM" id="SSF46894">
    <property type="entry name" value="C-terminal effector domain of the bipartite response regulators"/>
    <property type="match status" value="1"/>
</dbReference>
<evidence type="ECO:0000313" key="2">
    <source>
        <dbReference type="EMBL" id="NUU18968.1"/>
    </source>
</evidence>
<dbReference type="GO" id="GO:0006355">
    <property type="term" value="P:regulation of DNA-templated transcription"/>
    <property type="evidence" value="ECO:0007669"/>
    <property type="project" value="InterPro"/>
</dbReference>
<dbReference type="InterPro" id="IPR016032">
    <property type="entry name" value="Sig_transdc_resp-reg_C-effctor"/>
</dbReference>
<dbReference type="Gene3D" id="1.10.10.10">
    <property type="entry name" value="Winged helix-like DNA-binding domain superfamily/Winged helix DNA-binding domain"/>
    <property type="match status" value="2"/>
</dbReference>
<dbReference type="PANTHER" id="PTHR34293">
    <property type="entry name" value="HTH-TYPE TRANSCRIPTIONAL REGULATOR TRMBL2"/>
    <property type="match status" value="1"/>
</dbReference>
<comment type="caution">
    <text evidence="2">The sequence shown here is derived from an EMBL/GenBank/DDBJ whole genome shotgun (WGS) entry which is preliminary data.</text>
</comment>
<keyword evidence="3" id="KW-1185">Reference proteome</keyword>
<reference evidence="2 3" key="1">
    <citation type="submission" date="2020-05" db="EMBL/GenBank/DDBJ databases">
        <title>Genome Sequencing of Type Strains.</title>
        <authorList>
            <person name="Lemaire J.F."/>
            <person name="Inderbitzin P."/>
            <person name="Gregorio O.A."/>
            <person name="Collins S.B."/>
            <person name="Wespe N."/>
            <person name="Knight-Connoni V."/>
        </authorList>
    </citation>
    <scope>NUCLEOTIDE SEQUENCE [LARGE SCALE GENOMIC DNA]</scope>
    <source>
        <strain evidence="2 3">ATCC 25174</strain>
    </source>
</reference>
<dbReference type="RefSeq" id="WP_175348896.1">
    <property type="nucleotide sequence ID" value="NZ_JABMCI010000070.1"/>
</dbReference>
<dbReference type="AlphaFoldDB" id="A0A7Y6DYT8"/>
<dbReference type="InterPro" id="IPR036390">
    <property type="entry name" value="WH_DNA-bd_sf"/>
</dbReference>
<accession>A0A7Y6DYT8</accession>
<dbReference type="InterPro" id="IPR051797">
    <property type="entry name" value="TrmB-like"/>
</dbReference>
<name>A0A7Y6DYT8_9CELL</name>
<dbReference type="InterPro" id="IPR002831">
    <property type="entry name" value="Tscrpt_reg_TrmB_N"/>
</dbReference>
<proteinExistence type="predicted"/>
<protein>
    <recommendedName>
        <fullName evidence="1">HTH luxR-type domain-containing protein</fullName>
    </recommendedName>
</protein>
<dbReference type="EMBL" id="JABMCI010000070">
    <property type="protein sequence ID" value="NUU18968.1"/>
    <property type="molecule type" value="Genomic_DNA"/>
</dbReference>